<keyword evidence="2" id="KW-1185">Reference proteome</keyword>
<dbReference type="InterPro" id="IPR027056">
    <property type="entry name" value="Gluconate_2DH_su3"/>
</dbReference>
<dbReference type="PROSITE" id="PS51257">
    <property type="entry name" value="PROKAR_LIPOPROTEIN"/>
    <property type="match status" value="1"/>
</dbReference>
<evidence type="ECO:0000313" key="2">
    <source>
        <dbReference type="Proteomes" id="UP000753961"/>
    </source>
</evidence>
<sequence length="234" mass="26654">MDRRRTLKYLAAGTALTGFLFTSCADDKKYQVAGVPKKAKNPFGYGRTPEELERDKNLSERSFFTSDEAALINVLADIIIPADEEYGAATDTDVFTFIDFMALDRPDFQIPLRGGLQWINQESRRRFNKEFVNISESQQIEIVEDIAYPFDAEPAFTQGARFFSILRDLVACGYFSSKEGIEYIGYMGNTPHVWDGVPQEVLDEHGLAYDQKTLDECVDQSKRNETMDWSGYEL</sequence>
<dbReference type="Proteomes" id="UP000753961">
    <property type="component" value="Unassembled WGS sequence"/>
</dbReference>
<protein>
    <submittedName>
        <fullName evidence="1">Gluconate 2-dehydrogenase subunit 3 family protein</fullName>
    </submittedName>
</protein>
<name>A0A953HJU9_9BACT</name>
<organism evidence="1 2">
    <name type="scientific">Membranihabitans marinus</name>
    <dbReference type="NCBI Taxonomy" id="1227546"/>
    <lineage>
        <taxon>Bacteria</taxon>
        <taxon>Pseudomonadati</taxon>
        <taxon>Bacteroidota</taxon>
        <taxon>Saprospiria</taxon>
        <taxon>Saprospirales</taxon>
        <taxon>Saprospiraceae</taxon>
        <taxon>Membranihabitans</taxon>
    </lineage>
</organism>
<evidence type="ECO:0000313" key="1">
    <source>
        <dbReference type="EMBL" id="MBY5957204.1"/>
    </source>
</evidence>
<dbReference type="RefSeq" id="WP_222578727.1">
    <property type="nucleotide sequence ID" value="NZ_JAHVHU010000004.1"/>
</dbReference>
<reference evidence="1" key="1">
    <citation type="submission" date="2021-06" db="EMBL/GenBank/DDBJ databases">
        <title>44 bacteria genomes isolated from Dapeng, Shenzhen.</title>
        <authorList>
            <person name="Zheng W."/>
            <person name="Yu S."/>
            <person name="Huang Y."/>
        </authorList>
    </citation>
    <scope>NUCLEOTIDE SEQUENCE</scope>
    <source>
        <strain evidence="1">DP5N28-2</strain>
    </source>
</reference>
<dbReference type="AlphaFoldDB" id="A0A953HJU9"/>
<gene>
    <name evidence="1" type="ORF">KUV50_03590</name>
</gene>
<accession>A0A953HJU9</accession>
<comment type="caution">
    <text evidence="1">The sequence shown here is derived from an EMBL/GenBank/DDBJ whole genome shotgun (WGS) entry which is preliminary data.</text>
</comment>
<dbReference type="EMBL" id="JAHVHU010000004">
    <property type="protein sequence ID" value="MBY5957204.1"/>
    <property type="molecule type" value="Genomic_DNA"/>
</dbReference>
<dbReference type="Pfam" id="PF13618">
    <property type="entry name" value="Gluconate_2-dh3"/>
    <property type="match status" value="1"/>
</dbReference>
<proteinExistence type="predicted"/>